<accession>A0ABV6Z0U1</accession>
<evidence type="ECO:0000256" key="1">
    <source>
        <dbReference type="ARBA" id="ARBA00022691"/>
    </source>
</evidence>
<dbReference type="CDD" id="cd01335">
    <property type="entry name" value="Radical_SAM"/>
    <property type="match status" value="1"/>
</dbReference>
<dbReference type="Pfam" id="PF04055">
    <property type="entry name" value="Radical_SAM"/>
    <property type="match status" value="1"/>
</dbReference>
<dbReference type="SFLD" id="SFLDS00029">
    <property type="entry name" value="Radical_SAM"/>
    <property type="match status" value="1"/>
</dbReference>
<evidence type="ECO:0000313" key="7">
    <source>
        <dbReference type="Proteomes" id="UP001594351"/>
    </source>
</evidence>
<dbReference type="InterPro" id="IPR013785">
    <property type="entry name" value="Aldolase_TIM"/>
</dbReference>
<dbReference type="PROSITE" id="PS51918">
    <property type="entry name" value="RADICAL_SAM"/>
    <property type="match status" value="1"/>
</dbReference>
<keyword evidence="4" id="KW-0411">Iron-sulfur</keyword>
<dbReference type="InterPro" id="IPR050377">
    <property type="entry name" value="Radical_SAM_PqqE_MftC-like"/>
</dbReference>
<evidence type="ECO:0000256" key="3">
    <source>
        <dbReference type="ARBA" id="ARBA00023004"/>
    </source>
</evidence>
<dbReference type="EMBL" id="JBHPBY010000258">
    <property type="protein sequence ID" value="MFC1852048.1"/>
    <property type="molecule type" value="Genomic_DNA"/>
</dbReference>
<name>A0ABV6Z0U1_UNCC1</name>
<comment type="caution">
    <text evidence="6">The sequence shown here is derived from an EMBL/GenBank/DDBJ whole genome shotgun (WGS) entry which is preliminary data.</text>
</comment>
<protein>
    <submittedName>
        <fullName evidence="6">Radical SAM/SPASM domain-containing protein</fullName>
    </submittedName>
</protein>
<keyword evidence="2" id="KW-0479">Metal-binding</keyword>
<gene>
    <name evidence="6" type="ORF">ACFL27_17785</name>
</gene>
<dbReference type="PANTHER" id="PTHR11228:SF7">
    <property type="entry name" value="PQQA PEPTIDE CYCLASE"/>
    <property type="match status" value="1"/>
</dbReference>
<feature type="domain" description="Radical SAM core" evidence="5">
    <location>
        <begin position="2"/>
        <end position="236"/>
    </location>
</feature>
<dbReference type="SUPFAM" id="SSF102114">
    <property type="entry name" value="Radical SAM enzymes"/>
    <property type="match status" value="1"/>
</dbReference>
<keyword evidence="1" id="KW-0949">S-adenosyl-L-methionine</keyword>
<reference evidence="6 7" key="1">
    <citation type="submission" date="2024-09" db="EMBL/GenBank/DDBJ databases">
        <title>Laminarin stimulates single cell rates of sulfate reduction while oxygen inhibits transcriptomic activity in coastal marine sediment.</title>
        <authorList>
            <person name="Lindsay M."/>
            <person name="Orcutt B."/>
            <person name="Emerson D."/>
            <person name="Stepanauskas R."/>
            <person name="D'Angelo T."/>
        </authorList>
    </citation>
    <scope>NUCLEOTIDE SEQUENCE [LARGE SCALE GENOMIC DNA]</scope>
    <source>
        <strain evidence="6">SAG AM-311-K15</strain>
    </source>
</reference>
<dbReference type="InterPro" id="IPR058240">
    <property type="entry name" value="rSAM_sf"/>
</dbReference>
<sequence length="350" mass="39838">MRLNLPELIFAVTNHCNHSCKMCYYHDALDRDMEELEANEIERISLSLGDIKQLLISGGEPFLREDLAQICEIFWRNNHLRHLFIPTNGSVQEKILSGILRITEQLQNVSLSIMLSLEGLEKQHDDIHDAQGAFQQVVETVKELNLLRFHLLKQRKQMFALHLNTVVTAINIDAVLPLMKFVKQKLWVDLHTFSPMRGSGRDTDHTPPSGDKFEQLVKQAQPYFLHYLSQKYIGQLNPQKALNILNRRYQIWINVLNGGSLPVPCSAGQSIGVLEPNGDVRLCEMKPLVGNVRKNDYDFGKVWWGKKADEMRMSITNCSCTHACFLNASSRFQLASHCPPTNSPPHVSAS</sequence>
<evidence type="ECO:0000259" key="5">
    <source>
        <dbReference type="PROSITE" id="PS51918"/>
    </source>
</evidence>
<evidence type="ECO:0000256" key="2">
    <source>
        <dbReference type="ARBA" id="ARBA00022723"/>
    </source>
</evidence>
<dbReference type="Gene3D" id="3.20.20.70">
    <property type="entry name" value="Aldolase class I"/>
    <property type="match status" value="1"/>
</dbReference>
<organism evidence="6 7">
    <name type="scientific">candidate division CSSED10-310 bacterium</name>
    <dbReference type="NCBI Taxonomy" id="2855610"/>
    <lineage>
        <taxon>Bacteria</taxon>
        <taxon>Bacteria division CSSED10-310</taxon>
    </lineage>
</organism>
<evidence type="ECO:0000256" key="4">
    <source>
        <dbReference type="ARBA" id="ARBA00023014"/>
    </source>
</evidence>
<proteinExistence type="predicted"/>
<keyword evidence="7" id="KW-1185">Reference proteome</keyword>
<keyword evidence="3" id="KW-0408">Iron</keyword>
<dbReference type="PANTHER" id="PTHR11228">
    <property type="entry name" value="RADICAL SAM DOMAIN PROTEIN"/>
    <property type="match status" value="1"/>
</dbReference>
<dbReference type="SFLD" id="SFLDG01067">
    <property type="entry name" value="SPASM/twitch_domain_containing"/>
    <property type="match status" value="1"/>
</dbReference>
<evidence type="ECO:0000313" key="6">
    <source>
        <dbReference type="EMBL" id="MFC1852048.1"/>
    </source>
</evidence>
<dbReference type="InterPro" id="IPR007197">
    <property type="entry name" value="rSAM"/>
</dbReference>
<dbReference type="Proteomes" id="UP001594351">
    <property type="component" value="Unassembled WGS sequence"/>
</dbReference>